<evidence type="ECO:0000256" key="4">
    <source>
        <dbReference type="ARBA" id="ARBA00023004"/>
    </source>
</evidence>
<gene>
    <name evidence="6" type="ORF">EXZ61_03865</name>
</gene>
<keyword evidence="7" id="KW-1185">Reference proteome</keyword>
<reference evidence="7" key="2">
    <citation type="journal article" date="2020" name="Int. J. Syst. Evol. Microbiol.">
        <title>Genomic insights into a novel species Rhodoferax aquaticus sp. nov., isolated from freshwater.</title>
        <authorList>
            <person name="Li T."/>
            <person name="Zhuo Y."/>
            <person name="Jin C.Z."/>
            <person name="Wu X."/>
            <person name="Ko S.R."/>
            <person name="Jin F.J."/>
            <person name="Ahn C.Y."/>
            <person name="Oh H.M."/>
            <person name="Lee H.G."/>
            <person name="Jin L."/>
        </authorList>
    </citation>
    <scope>NUCLEOTIDE SEQUENCE [LARGE SCALE GENOMIC DNA]</scope>
    <source>
        <strain evidence="7">Gr-4</strain>
    </source>
</reference>
<dbReference type="EMBL" id="CP036282">
    <property type="protein sequence ID" value="QDL56652.1"/>
    <property type="molecule type" value="Genomic_DNA"/>
</dbReference>
<comment type="cofactor">
    <cofactor evidence="5">
        <name>Fe(2+)</name>
        <dbReference type="ChEBI" id="CHEBI:29033"/>
    </cofactor>
    <text evidence="5">Binds 1 Fe(2+) ion per subunit.</text>
</comment>
<organism evidence="6 7">
    <name type="scientific">Rhodoferax aquaticus</name>
    <dbReference type="NCBI Taxonomy" id="2527691"/>
    <lineage>
        <taxon>Bacteria</taxon>
        <taxon>Pseudomonadati</taxon>
        <taxon>Pseudomonadota</taxon>
        <taxon>Betaproteobacteria</taxon>
        <taxon>Burkholderiales</taxon>
        <taxon>Comamonadaceae</taxon>
        <taxon>Rhodoferax</taxon>
    </lineage>
</organism>
<keyword evidence="2 5" id="KW-0479">Metal-binding</keyword>
<dbReference type="Pfam" id="PF03055">
    <property type="entry name" value="RPE65"/>
    <property type="match status" value="1"/>
</dbReference>
<reference evidence="7" key="1">
    <citation type="submission" date="2019-02" db="EMBL/GenBank/DDBJ databases">
        <title>Complete genome sequence of Rhodoferax sp. Gr-4.</title>
        <authorList>
            <person name="Jin L."/>
        </authorList>
    </citation>
    <scope>NUCLEOTIDE SEQUENCE [LARGE SCALE GENOMIC DNA]</scope>
    <source>
        <strain evidence="7">Gr-4</strain>
    </source>
</reference>
<sequence length="488" mass="54913">MNAPLAADLLTPFGEDHGPHLSGVYAPVGHERELHDLPLLHGSIPKDLNGVYLRAGPNARFEPHGRYHPFDGDGMVHAAHFAQGRLTYRNRWVQTDGWQEENLAQTSTHYGIRETLKGRSDKRLKDTANTDMVGHAGKALALWYMAGDAYELDPVSLQTLGKSQGILATGGKVSAHAKVDEITEELMFFDYGLEAPYMHYGVLGADGKLKHHIPIDLPGPRLPHDMAITEHYTVLHDLPLFHDAEALALGRHKIRFYPDMPARFGVIPRLGARDSIRWFNFSPCYVYHVVNAWEDGDWVEMVGCRYMPALDAQGQIDPQRTARDVAELVMHARLWSWRMNLVTGACEERALDTAHNVEFPSFNAHLTGRKTRYGYFVNHSEVNTLQWAGIRKMDLHSGATLGNWADDPDHSWYSEPWFAQADQPQSEDHGYVIAFQWNTALQRQTLDIFDARDINRGPVAQVALPTRVPVGFHGCWISQERLARGPAA</sequence>
<keyword evidence="3" id="KW-0560">Oxidoreductase</keyword>
<dbReference type="PANTHER" id="PTHR10543">
    <property type="entry name" value="BETA-CAROTENE DIOXYGENASE"/>
    <property type="match status" value="1"/>
</dbReference>
<name>A0A515EVE3_9BURK</name>
<comment type="similarity">
    <text evidence="1">Belongs to the carotenoid oxygenase family.</text>
</comment>
<dbReference type="KEGG" id="rhg:EXZ61_03865"/>
<dbReference type="AlphaFoldDB" id="A0A515EVE3"/>
<proteinExistence type="inferred from homology"/>
<evidence type="ECO:0000256" key="2">
    <source>
        <dbReference type="ARBA" id="ARBA00022723"/>
    </source>
</evidence>
<keyword evidence="4 5" id="KW-0408">Iron</keyword>
<evidence type="ECO:0000256" key="3">
    <source>
        <dbReference type="ARBA" id="ARBA00023002"/>
    </source>
</evidence>
<evidence type="ECO:0000256" key="5">
    <source>
        <dbReference type="PIRSR" id="PIRSR604294-1"/>
    </source>
</evidence>
<feature type="binding site" evidence="5">
    <location>
        <position position="176"/>
    </location>
    <ligand>
        <name>Fe cation</name>
        <dbReference type="ChEBI" id="CHEBI:24875"/>
        <note>catalytic</note>
    </ligand>
</feature>
<dbReference type="PANTHER" id="PTHR10543:SF89">
    <property type="entry name" value="CAROTENOID 9,10(9',10')-CLEAVAGE DIOXYGENASE 1"/>
    <property type="match status" value="1"/>
</dbReference>
<evidence type="ECO:0000313" key="7">
    <source>
        <dbReference type="Proteomes" id="UP000317365"/>
    </source>
</evidence>
<feature type="binding site" evidence="5">
    <location>
        <position position="288"/>
    </location>
    <ligand>
        <name>Fe cation</name>
        <dbReference type="ChEBI" id="CHEBI:24875"/>
        <note>catalytic</note>
    </ligand>
</feature>
<dbReference type="Proteomes" id="UP000317365">
    <property type="component" value="Chromosome"/>
</dbReference>
<protein>
    <submittedName>
        <fullName evidence="6">Lignostilbene-alpha,beta-dioxygenase</fullName>
    </submittedName>
</protein>
<dbReference type="GO" id="GO:0046872">
    <property type="term" value="F:metal ion binding"/>
    <property type="evidence" value="ECO:0007669"/>
    <property type="project" value="UniProtKB-KW"/>
</dbReference>
<evidence type="ECO:0000313" key="6">
    <source>
        <dbReference type="EMBL" id="QDL56652.1"/>
    </source>
</evidence>
<feature type="binding site" evidence="5">
    <location>
        <position position="224"/>
    </location>
    <ligand>
        <name>Fe cation</name>
        <dbReference type="ChEBI" id="CHEBI:24875"/>
        <note>catalytic</note>
    </ligand>
</feature>
<dbReference type="InterPro" id="IPR004294">
    <property type="entry name" value="Carotenoid_Oase"/>
</dbReference>
<feature type="binding site" evidence="5">
    <location>
        <position position="473"/>
    </location>
    <ligand>
        <name>Fe cation</name>
        <dbReference type="ChEBI" id="CHEBI:24875"/>
        <note>catalytic</note>
    </ligand>
</feature>
<dbReference type="GO" id="GO:0010436">
    <property type="term" value="F:carotenoid dioxygenase activity"/>
    <property type="evidence" value="ECO:0007669"/>
    <property type="project" value="TreeGrafter"/>
</dbReference>
<accession>A0A515EVE3</accession>
<evidence type="ECO:0000256" key="1">
    <source>
        <dbReference type="ARBA" id="ARBA00006787"/>
    </source>
</evidence>
<dbReference type="GO" id="GO:0016121">
    <property type="term" value="P:carotene catabolic process"/>
    <property type="evidence" value="ECO:0007669"/>
    <property type="project" value="TreeGrafter"/>
</dbReference>